<feature type="transmembrane region" description="Helical" evidence="1">
    <location>
        <begin position="12"/>
        <end position="32"/>
    </location>
</feature>
<evidence type="ECO:0000313" key="2">
    <source>
        <dbReference type="EMBL" id="HIW02275.1"/>
    </source>
</evidence>
<feature type="transmembrane region" description="Helical" evidence="1">
    <location>
        <begin position="94"/>
        <end position="115"/>
    </location>
</feature>
<gene>
    <name evidence="2" type="ORF">H9892_02955</name>
</gene>
<feature type="transmembrane region" description="Helical" evidence="1">
    <location>
        <begin position="52"/>
        <end position="73"/>
    </location>
</feature>
<organism evidence="2 3">
    <name type="scientific">Candidatus Protoclostridium stercorigallinarum</name>
    <dbReference type="NCBI Taxonomy" id="2838741"/>
    <lineage>
        <taxon>Bacteria</taxon>
        <taxon>Bacillati</taxon>
        <taxon>Bacillota</taxon>
        <taxon>Clostridia</taxon>
        <taxon>Candidatus Protoclostridium</taxon>
    </lineage>
</organism>
<keyword evidence="1" id="KW-0812">Transmembrane</keyword>
<reference evidence="2" key="2">
    <citation type="submission" date="2021-04" db="EMBL/GenBank/DDBJ databases">
        <authorList>
            <person name="Gilroy R."/>
        </authorList>
    </citation>
    <scope>NUCLEOTIDE SEQUENCE</scope>
    <source>
        <strain evidence="2">12435</strain>
    </source>
</reference>
<keyword evidence="1" id="KW-1133">Transmembrane helix</keyword>
<reference evidence="2" key="1">
    <citation type="journal article" date="2021" name="PeerJ">
        <title>Extensive microbial diversity within the chicken gut microbiome revealed by metagenomics and culture.</title>
        <authorList>
            <person name="Gilroy R."/>
            <person name="Ravi A."/>
            <person name="Getino M."/>
            <person name="Pursley I."/>
            <person name="Horton D.L."/>
            <person name="Alikhan N.F."/>
            <person name="Baker D."/>
            <person name="Gharbi K."/>
            <person name="Hall N."/>
            <person name="Watson M."/>
            <person name="Adriaenssens E.M."/>
            <person name="Foster-Nyarko E."/>
            <person name="Jarju S."/>
            <person name="Secka A."/>
            <person name="Antonio M."/>
            <person name="Oren A."/>
            <person name="Chaudhuri R.R."/>
            <person name="La Ragione R."/>
            <person name="Hildebrand F."/>
            <person name="Pallen M.J."/>
        </authorList>
    </citation>
    <scope>NUCLEOTIDE SEQUENCE</scope>
    <source>
        <strain evidence="2">12435</strain>
    </source>
</reference>
<dbReference type="EMBL" id="DXHS01000052">
    <property type="protein sequence ID" value="HIW02275.1"/>
    <property type="molecule type" value="Genomic_DNA"/>
</dbReference>
<dbReference type="AlphaFoldDB" id="A0A9D1PZ47"/>
<evidence type="ECO:0000313" key="3">
    <source>
        <dbReference type="Proteomes" id="UP000823990"/>
    </source>
</evidence>
<sequence>METQRRSGKLNLLGSGIAFVITVYMTVLYILLMAGSTPGCLAYEITTDYAPYFMLRFVVVILMYVCCAVNLVSIPTYLVMKSKNMDWEATRRRVFGAASFIASVLMLVLVIIFTAANGAVWNGDMSTPFATPYRVIEIVLASVQIGAVLLTLLYSVSTDALRALKKKYNKAVL</sequence>
<feature type="transmembrane region" description="Helical" evidence="1">
    <location>
        <begin position="135"/>
        <end position="156"/>
    </location>
</feature>
<comment type="caution">
    <text evidence="2">The sequence shown here is derived from an EMBL/GenBank/DDBJ whole genome shotgun (WGS) entry which is preliminary data.</text>
</comment>
<dbReference type="Proteomes" id="UP000823990">
    <property type="component" value="Unassembled WGS sequence"/>
</dbReference>
<accession>A0A9D1PZ47</accession>
<evidence type="ECO:0000256" key="1">
    <source>
        <dbReference type="SAM" id="Phobius"/>
    </source>
</evidence>
<protein>
    <submittedName>
        <fullName evidence="2">Uncharacterized protein</fullName>
    </submittedName>
</protein>
<proteinExistence type="predicted"/>
<name>A0A9D1PZ47_9FIRM</name>
<keyword evidence="1" id="KW-0472">Membrane</keyword>